<dbReference type="NCBIfam" id="TIGR02258">
    <property type="entry name" value="2_5_ligase"/>
    <property type="match status" value="1"/>
</dbReference>
<dbReference type="EMBL" id="VCAO01000001">
    <property type="protein sequence ID" value="TMM50201.1"/>
    <property type="molecule type" value="Genomic_DNA"/>
</dbReference>
<comment type="function">
    <text evidence="2">Hydrolyzes RNA 2',3'-cyclic phosphodiester to an RNA 2'-phosphomonoester.</text>
</comment>
<name>A0A5S3P9R4_9SPHN</name>
<dbReference type="GO" id="GO:0004113">
    <property type="term" value="F:2',3'-cyclic-nucleotide 3'-phosphodiesterase activity"/>
    <property type="evidence" value="ECO:0007669"/>
    <property type="project" value="InterPro"/>
</dbReference>
<sequence>MNPRLFLALRPPPEVREGLLAIMGGVAGARWQDDAQLHLTLRYLGEVDIDVAEDLVDAFVHLRFAPLDIALTGTGCFERKGITHTLWAGVFPSPQLLALQSRAERCCIRAGLPPETRKYAPHVTLARLNATSGPVAPFCARTMGQSLGAWRADSYILYESHLHPGGSQYELVRVYRATE</sequence>
<evidence type="ECO:0000313" key="4">
    <source>
        <dbReference type="EMBL" id="TMM50201.1"/>
    </source>
</evidence>
<feature type="active site" description="Proton acceptor" evidence="2">
    <location>
        <position position="122"/>
    </location>
</feature>
<keyword evidence="5" id="KW-1185">Reference proteome</keyword>
<comment type="caution">
    <text evidence="4">The sequence shown here is derived from an EMBL/GenBank/DDBJ whole genome shotgun (WGS) entry which is preliminary data.</text>
</comment>
<feature type="short sequence motif" description="HXTX 1" evidence="2">
    <location>
        <begin position="38"/>
        <end position="41"/>
    </location>
</feature>
<dbReference type="AlphaFoldDB" id="A0A5S3P9R4"/>
<organism evidence="4 5">
    <name type="scientific">Qipengyuania marisflavi</name>
    <dbReference type="NCBI Taxonomy" id="2486356"/>
    <lineage>
        <taxon>Bacteria</taxon>
        <taxon>Pseudomonadati</taxon>
        <taxon>Pseudomonadota</taxon>
        <taxon>Alphaproteobacteria</taxon>
        <taxon>Sphingomonadales</taxon>
        <taxon>Erythrobacteraceae</taxon>
        <taxon>Qipengyuania</taxon>
    </lineage>
</organism>
<comment type="similarity">
    <text evidence="2">Belongs to the 2H phosphoesterase superfamily. ThpR family.</text>
</comment>
<feature type="short sequence motif" description="HXTX 2" evidence="2">
    <location>
        <begin position="122"/>
        <end position="125"/>
    </location>
</feature>
<evidence type="ECO:0000256" key="1">
    <source>
        <dbReference type="ARBA" id="ARBA00022801"/>
    </source>
</evidence>
<gene>
    <name evidence="4" type="primary">thpR</name>
    <name evidence="4" type="ORF">FEV51_03165</name>
</gene>
<comment type="catalytic activity">
    <reaction evidence="2">
        <text>a 3'-end 2',3'-cyclophospho-ribonucleotide-RNA + H2O = a 3'-end 2'-phospho-ribonucleotide-RNA + H(+)</text>
        <dbReference type="Rhea" id="RHEA:11828"/>
        <dbReference type="Rhea" id="RHEA-COMP:10464"/>
        <dbReference type="Rhea" id="RHEA-COMP:17353"/>
        <dbReference type="ChEBI" id="CHEBI:15377"/>
        <dbReference type="ChEBI" id="CHEBI:15378"/>
        <dbReference type="ChEBI" id="CHEBI:83064"/>
        <dbReference type="ChEBI" id="CHEBI:173113"/>
        <dbReference type="EC" id="3.1.4.58"/>
    </reaction>
</comment>
<dbReference type="RefSeq" id="WP_138615796.1">
    <property type="nucleotide sequence ID" value="NZ_VCAO01000001.1"/>
</dbReference>
<accession>A0A5S3P9R4</accession>
<dbReference type="InterPro" id="IPR009097">
    <property type="entry name" value="Cyclic_Pdiesterase"/>
</dbReference>
<dbReference type="Proteomes" id="UP000309668">
    <property type="component" value="Unassembled WGS sequence"/>
</dbReference>
<dbReference type="InterPro" id="IPR004175">
    <property type="entry name" value="RNA_CPDase"/>
</dbReference>
<dbReference type="HAMAP" id="MF_01940">
    <property type="entry name" value="RNA_CPDase"/>
    <property type="match status" value="1"/>
</dbReference>
<evidence type="ECO:0000313" key="5">
    <source>
        <dbReference type="Proteomes" id="UP000309668"/>
    </source>
</evidence>
<keyword evidence="1 2" id="KW-0378">Hydrolase</keyword>
<dbReference type="PANTHER" id="PTHR35561:SF1">
    <property type="entry name" value="RNA 2',3'-CYCLIC PHOSPHODIESTERASE"/>
    <property type="match status" value="1"/>
</dbReference>
<proteinExistence type="inferred from homology"/>
<dbReference type="Gene3D" id="3.90.1140.10">
    <property type="entry name" value="Cyclic phosphodiesterase"/>
    <property type="match status" value="1"/>
</dbReference>
<dbReference type="EC" id="3.1.4.58" evidence="2"/>
<dbReference type="InterPro" id="IPR014051">
    <property type="entry name" value="Phosphoesterase_HXTX"/>
</dbReference>
<reference evidence="4 5" key="1">
    <citation type="submission" date="2019-05" db="EMBL/GenBank/DDBJ databases">
        <title>Erythrobacter marisflavi sp. nov., isolated from isolated from water of an estuary environment.</title>
        <authorList>
            <person name="Yoon J.-H."/>
        </authorList>
    </citation>
    <scope>NUCLEOTIDE SEQUENCE [LARGE SCALE GENOMIC DNA]</scope>
    <source>
        <strain evidence="4 5">KEM-5</strain>
    </source>
</reference>
<dbReference type="OrthoDB" id="9793819at2"/>
<dbReference type="Pfam" id="PF02834">
    <property type="entry name" value="LigT_PEase"/>
    <property type="match status" value="2"/>
</dbReference>
<feature type="active site" description="Proton donor" evidence="2">
    <location>
        <position position="38"/>
    </location>
</feature>
<feature type="domain" description="Phosphoesterase HXTX" evidence="3">
    <location>
        <begin position="94"/>
        <end position="165"/>
    </location>
</feature>
<dbReference type="GO" id="GO:0008664">
    <property type="term" value="F:RNA 2',3'-cyclic 3'-phosphodiesterase activity"/>
    <property type="evidence" value="ECO:0007669"/>
    <property type="project" value="UniProtKB-EC"/>
</dbReference>
<dbReference type="PANTHER" id="PTHR35561">
    <property type="entry name" value="RNA 2',3'-CYCLIC PHOSPHODIESTERASE"/>
    <property type="match status" value="1"/>
</dbReference>
<evidence type="ECO:0000259" key="3">
    <source>
        <dbReference type="Pfam" id="PF02834"/>
    </source>
</evidence>
<feature type="domain" description="Phosphoesterase HXTX" evidence="3">
    <location>
        <begin position="10"/>
        <end position="80"/>
    </location>
</feature>
<protein>
    <recommendedName>
        <fullName evidence="2">RNA 2',3'-cyclic phosphodiesterase</fullName>
        <shortName evidence="2">RNA 2',3'-CPDase</shortName>
        <ecNumber evidence="2">3.1.4.58</ecNumber>
    </recommendedName>
</protein>
<dbReference type="SUPFAM" id="SSF55144">
    <property type="entry name" value="LigT-like"/>
    <property type="match status" value="1"/>
</dbReference>
<evidence type="ECO:0000256" key="2">
    <source>
        <dbReference type="HAMAP-Rule" id="MF_01940"/>
    </source>
</evidence>